<sequence>MADRLKIFFDGGSRPMPGGMEIAIVACGIPTLRLGLGAGSSMDAEWLALIEAMAEAVRRNAPDTLLLGDAAAVIAQANGTVRCPASCRAHLDRFHALPRPAGRLTIRHIGRGQNLAGIALARLHGR</sequence>
<feature type="domain" description="RNase H type-1" evidence="1">
    <location>
        <begin position="38"/>
        <end position="122"/>
    </location>
</feature>
<protein>
    <submittedName>
        <fullName evidence="2">Reverse transcriptase-like protein</fullName>
    </submittedName>
</protein>
<dbReference type="Gene3D" id="3.30.420.10">
    <property type="entry name" value="Ribonuclease H-like superfamily/Ribonuclease H"/>
    <property type="match status" value="1"/>
</dbReference>
<dbReference type="EMBL" id="JBDIZK010000008">
    <property type="protein sequence ID" value="MEN3748266.1"/>
    <property type="molecule type" value="Genomic_DNA"/>
</dbReference>
<name>A0ABV0BBZ5_9SPHN</name>
<comment type="caution">
    <text evidence="2">The sequence shown here is derived from an EMBL/GenBank/DDBJ whole genome shotgun (WGS) entry which is preliminary data.</text>
</comment>
<dbReference type="Pfam" id="PF13456">
    <property type="entry name" value="RVT_3"/>
    <property type="match status" value="1"/>
</dbReference>
<reference evidence="2 3" key="1">
    <citation type="submission" date="2024-05" db="EMBL/GenBank/DDBJ databases">
        <title>Sphingomonas sp. HF-S3 16S ribosomal RNA gene Genome sequencing and assembly.</title>
        <authorList>
            <person name="Lee H."/>
        </authorList>
    </citation>
    <scope>NUCLEOTIDE SEQUENCE [LARGE SCALE GENOMIC DNA]</scope>
    <source>
        <strain evidence="2 3">HF-S3</strain>
    </source>
</reference>
<evidence type="ECO:0000313" key="3">
    <source>
        <dbReference type="Proteomes" id="UP001427805"/>
    </source>
</evidence>
<gene>
    <name evidence="2" type="ORF">TPR58_13905</name>
</gene>
<dbReference type="InterPro" id="IPR036397">
    <property type="entry name" value="RNaseH_sf"/>
</dbReference>
<accession>A0ABV0BBZ5</accession>
<organism evidence="2 3">
    <name type="scientific">Sphingomonas rustica</name>
    <dbReference type="NCBI Taxonomy" id="3103142"/>
    <lineage>
        <taxon>Bacteria</taxon>
        <taxon>Pseudomonadati</taxon>
        <taxon>Pseudomonadota</taxon>
        <taxon>Alphaproteobacteria</taxon>
        <taxon>Sphingomonadales</taxon>
        <taxon>Sphingomonadaceae</taxon>
        <taxon>Sphingomonas</taxon>
    </lineage>
</organism>
<dbReference type="InterPro" id="IPR012337">
    <property type="entry name" value="RNaseH-like_sf"/>
</dbReference>
<keyword evidence="3" id="KW-1185">Reference proteome</keyword>
<proteinExistence type="predicted"/>
<dbReference type="RefSeq" id="WP_346247285.1">
    <property type="nucleotide sequence ID" value="NZ_JBDIZK010000008.1"/>
</dbReference>
<evidence type="ECO:0000313" key="2">
    <source>
        <dbReference type="EMBL" id="MEN3748266.1"/>
    </source>
</evidence>
<dbReference type="SUPFAM" id="SSF53098">
    <property type="entry name" value="Ribonuclease H-like"/>
    <property type="match status" value="1"/>
</dbReference>
<evidence type="ECO:0000259" key="1">
    <source>
        <dbReference type="Pfam" id="PF13456"/>
    </source>
</evidence>
<dbReference type="Proteomes" id="UP001427805">
    <property type="component" value="Unassembled WGS sequence"/>
</dbReference>
<dbReference type="InterPro" id="IPR002156">
    <property type="entry name" value="RNaseH_domain"/>
</dbReference>